<comment type="similarity">
    <text evidence="1">Belongs to the peptidase A1 family.</text>
</comment>
<dbReference type="InterPro" id="IPR001461">
    <property type="entry name" value="Aspartic_peptidase_A1"/>
</dbReference>
<evidence type="ECO:0000259" key="3">
    <source>
        <dbReference type="Pfam" id="PF14541"/>
    </source>
</evidence>
<dbReference type="AlphaFoldDB" id="A0A4U6UX44"/>
<dbReference type="Gramene" id="TKW18849">
    <property type="protein sequence ID" value="TKW18849"/>
    <property type="gene ID" value="SEVIR_5G458700v2"/>
</dbReference>
<accession>A0A4U6UX44</accession>
<dbReference type="PANTHER" id="PTHR47965:SF47">
    <property type="entry name" value="OS01G0937600 PROTEIN"/>
    <property type="match status" value="1"/>
</dbReference>
<dbReference type="GO" id="GO:0004190">
    <property type="term" value="F:aspartic-type endopeptidase activity"/>
    <property type="evidence" value="ECO:0007669"/>
    <property type="project" value="InterPro"/>
</dbReference>
<evidence type="ECO:0000313" key="5">
    <source>
        <dbReference type="EMBL" id="TKW18849.1"/>
    </source>
</evidence>
<dbReference type="Gene3D" id="2.40.70.10">
    <property type="entry name" value="Acid Proteases"/>
    <property type="match status" value="3"/>
</dbReference>
<feature type="region of interest" description="Disordered" evidence="2">
    <location>
        <begin position="1"/>
        <end position="59"/>
    </location>
</feature>
<dbReference type="OMA" id="WHGANTE"/>
<dbReference type="SUPFAM" id="SSF50630">
    <property type="entry name" value="Acid proteases"/>
    <property type="match status" value="1"/>
</dbReference>
<dbReference type="InterPro" id="IPR032799">
    <property type="entry name" value="TAXi_C"/>
</dbReference>
<dbReference type="EMBL" id="CM016556">
    <property type="protein sequence ID" value="TKW18849.1"/>
    <property type="molecule type" value="Genomic_DNA"/>
</dbReference>
<dbReference type="PANTHER" id="PTHR47965">
    <property type="entry name" value="ASPARTYL PROTEASE-RELATED"/>
    <property type="match status" value="1"/>
</dbReference>
<evidence type="ECO:0000256" key="2">
    <source>
        <dbReference type="SAM" id="MobiDB-lite"/>
    </source>
</evidence>
<proteinExistence type="inferred from homology"/>
<keyword evidence="6" id="KW-1185">Reference proteome</keyword>
<feature type="domain" description="Xylanase inhibitor C-terminal" evidence="3">
    <location>
        <begin position="224"/>
        <end position="271"/>
    </location>
</feature>
<protein>
    <recommendedName>
        <fullName evidence="7">Xylanase inhibitor C-terminal domain-containing protein</fullName>
    </recommendedName>
</protein>
<dbReference type="Pfam" id="PF14543">
    <property type="entry name" value="TAXi_N"/>
    <property type="match status" value="1"/>
</dbReference>
<evidence type="ECO:0000313" key="6">
    <source>
        <dbReference type="Proteomes" id="UP000298652"/>
    </source>
</evidence>
<sequence>MREHPTSRPPICHRSDPRRSGPYKPDPASWTGVHPPRVRLGGANGDASAASSPGAKMRQQEYPVANATDGRNTLYPVELASVVGSCAADRLLRSLPAGAAGVAGFSRCPLSLTSQLSSARGFGGRFAMCLPAFAAFGDTPVYLGTESRGLVEYTGSIPGHYIPVKGISVNWHGVDVAASLPNGALDLDGHTGRGGVVLSTVTPGKMTDVKRVPALKRPISYDVDGAMCVGILEMGPGAMPVDGELAMVIGGKTMENNLLVFDLEKGVLGFSMLLDFQLTSCYSSNLSRL</sequence>
<reference evidence="5" key="1">
    <citation type="submission" date="2019-03" db="EMBL/GenBank/DDBJ databases">
        <title>WGS assembly of Setaria viridis.</title>
        <authorList>
            <person name="Huang P."/>
            <person name="Jenkins J."/>
            <person name="Grimwood J."/>
            <person name="Barry K."/>
            <person name="Healey A."/>
            <person name="Mamidi S."/>
            <person name="Sreedasyam A."/>
            <person name="Shu S."/>
            <person name="Feldman M."/>
            <person name="Wu J."/>
            <person name="Yu Y."/>
            <person name="Chen C."/>
            <person name="Johnson J."/>
            <person name="Rokhsar D."/>
            <person name="Baxter I."/>
            <person name="Schmutz J."/>
            <person name="Brutnell T."/>
            <person name="Kellogg E."/>
        </authorList>
    </citation>
    <scope>NUCLEOTIDE SEQUENCE [LARGE SCALE GENOMIC DNA]</scope>
</reference>
<dbReference type="InterPro" id="IPR021109">
    <property type="entry name" value="Peptidase_aspartic_dom_sf"/>
</dbReference>
<dbReference type="Pfam" id="PF14541">
    <property type="entry name" value="TAXi_C"/>
    <property type="match status" value="1"/>
</dbReference>
<dbReference type="InterPro" id="IPR032861">
    <property type="entry name" value="TAXi_N"/>
</dbReference>
<feature type="compositionally biased region" description="Low complexity" evidence="2">
    <location>
        <begin position="45"/>
        <end position="55"/>
    </location>
</feature>
<organism evidence="5 6">
    <name type="scientific">Setaria viridis</name>
    <name type="common">Green bristlegrass</name>
    <name type="synonym">Setaria italica subsp. viridis</name>
    <dbReference type="NCBI Taxonomy" id="4556"/>
    <lineage>
        <taxon>Eukaryota</taxon>
        <taxon>Viridiplantae</taxon>
        <taxon>Streptophyta</taxon>
        <taxon>Embryophyta</taxon>
        <taxon>Tracheophyta</taxon>
        <taxon>Spermatophyta</taxon>
        <taxon>Magnoliopsida</taxon>
        <taxon>Liliopsida</taxon>
        <taxon>Poales</taxon>
        <taxon>Poaceae</taxon>
        <taxon>PACMAD clade</taxon>
        <taxon>Panicoideae</taxon>
        <taxon>Panicodae</taxon>
        <taxon>Paniceae</taxon>
        <taxon>Cenchrinae</taxon>
        <taxon>Setaria</taxon>
    </lineage>
</organism>
<feature type="domain" description="Xylanase inhibitor N-terminal" evidence="4">
    <location>
        <begin position="76"/>
        <end position="131"/>
    </location>
</feature>
<name>A0A4U6UX44_SETVI</name>
<dbReference type="Proteomes" id="UP000298652">
    <property type="component" value="Chromosome 5"/>
</dbReference>
<dbReference type="GO" id="GO:0006508">
    <property type="term" value="P:proteolysis"/>
    <property type="evidence" value="ECO:0007669"/>
    <property type="project" value="InterPro"/>
</dbReference>
<gene>
    <name evidence="5" type="ORF">SEVIR_5G458700v2</name>
</gene>
<evidence type="ECO:0000259" key="4">
    <source>
        <dbReference type="Pfam" id="PF14543"/>
    </source>
</evidence>
<evidence type="ECO:0008006" key="7">
    <source>
        <dbReference type="Google" id="ProtNLM"/>
    </source>
</evidence>
<evidence type="ECO:0000256" key="1">
    <source>
        <dbReference type="ARBA" id="ARBA00007447"/>
    </source>
</evidence>